<organism evidence="2 3">
    <name type="scientific">Coemansia erecta</name>
    <dbReference type="NCBI Taxonomy" id="147472"/>
    <lineage>
        <taxon>Eukaryota</taxon>
        <taxon>Fungi</taxon>
        <taxon>Fungi incertae sedis</taxon>
        <taxon>Zoopagomycota</taxon>
        <taxon>Kickxellomycotina</taxon>
        <taxon>Kickxellomycetes</taxon>
        <taxon>Kickxellales</taxon>
        <taxon>Kickxellaceae</taxon>
        <taxon>Coemansia</taxon>
    </lineage>
</organism>
<evidence type="ECO:0000259" key="1">
    <source>
        <dbReference type="PROSITE" id="PS51391"/>
    </source>
</evidence>
<dbReference type="PANTHER" id="PTHR28291">
    <property type="entry name" value="CTD KINASE SUBUNIT GAMMA"/>
    <property type="match status" value="1"/>
</dbReference>
<dbReference type="Gene3D" id="1.25.40.90">
    <property type="match status" value="1"/>
</dbReference>
<dbReference type="InterPro" id="IPR042326">
    <property type="entry name" value="Ctk3"/>
</dbReference>
<dbReference type="EMBL" id="JANBOJ010000079">
    <property type="protein sequence ID" value="KAJ1723134.1"/>
    <property type="molecule type" value="Genomic_DNA"/>
</dbReference>
<evidence type="ECO:0000313" key="3">
    <source>
        <dbReference type="Proteomes" id="UP001149813"/>
    </source>
</evidence>
<dbReference type="AlphaFoldDB" id="A0A9W7XY23"/>
<feature type="domain" description="CID" evidence="1">
    <location>
        <begin position="5"/>
        <end position="140"/>
    </location>
</feature>
<sequence length="230" mass="26396">MDDTDPFEIRMVFGNQLDNLSGSQLKIEHTSKFALKHASMADSLLEFIIEKLEKPQVPLRINLLFLIDAILQSDNRKGETEWTDLIKKEVVSIVKAVIPESSGGDANVPHVRKMVSGWKRKKIFDTQIIGAIDLLLANRVGGSSGNSDTGMKHQDILKRIEEDRERHKRNKEDFWIRPADEGSEGELDSYWETTSDLNDADWQEITEENEEYRRERQLIEMARDLALSQS</sequence>
<comment type="caution">
    <text evidence="2">The sequence shown here is derived from an EMBL/GenBank/DDBJ whole genome shotgun (WGS) entry which is preliminary data.</text>
</comment>
<protein>
    <recommendedName>
        <fullName evidence="1">CID domain-containing protein</fullName>
    </recommendedName>
</protein>
<gene>
    <name evidence="2" type="ORF">LPJ53_002498</name>
</gene>
<dbReference type="PROSITE" id="PS51391">
    <property type="entry name" value="CID"/>
    <property type="match status" value="1"/>
</dbReference>
<dbReference type="SMART" id="SM00582">
    <property type="entry name" value="RPR"/>
    <property type="match status" value="1"/>
</dbReference>
<keyword evidence="3" id="KW-1185">Reference proteome</keyword>
<dbReference type="InterPro" id="IPR024637">
    <property type="entry name" value="Ctk3_C"/>
</dbReference>
<dbReference type="Pfam" id="PF12350">
    <property type="entry name" value="CTK3_C"/>
    <property type="match status" value="1"/>
</dbReference>
<dbReference type="InterPro" id="IPR006569">
    <property type="entry name" value="CID_dom"/>
</dbReference>
<dbReference type="InterPro" id="IPR008942">
    <property type="entry name" value="ENTH_VHS"/>
</dbReference>
<reference evidence="2" key="1">
    <citation type="submission" date="2022-07" db="EMBL/GenBank/DDBJ databases">
        <title>Phylogenomic reconstructions and comparative analyses of Kickxellomycotina fungi.</title>
        <authorList>
            <person name="Reynolds N.K."/>
            <person name="Stajich J.E."/>
            <person name="Barry K."/>
            <person name="Grigoriev I.V."/>
            <person name="Crous P."/>
            <person name="Smith M.E."/>
        </authorList>
    </citation>
    <scope>NUCLEOTIDE SEQUENCE</scope>
    <source>
        <strain evidence="2">NBRC 32514</strain>
    </source>
</reference>
<dbReference type="SUPFAM" id="SSF48464">
    <property type="entry name" value="ENTH/VHS domain"/>
    <property type="match status" value="1"/>
</dbReference>
<proteinExistence type="predicted"/>
<dbReference type="OrthoDB" id="21266at2759"/>
<evidence type="ECO:0000313" key="2">
    <source>
        <dbReference type="EMBL" id="KAJ1723134.1"/>
    </source>
</evidence>
<dbReference type="Proteomes" id="UP001149813">
    <property type="component" value="Unassembled WGS sequence"/>
</dbReference>
<dbReference type="GO" id="GO:0070692">
    <property type="term" value="C:CTDK-1 complex"/>
    <property type="evidence" value="ECO:0007669"/>
    <property type="project" value="InterPro"/>
</dbReference>
<dbReference type="PANTHER" id="PTHR28291:SF1">
    <property type="entry name" value="CTD KINASE SUBUNIT GAMMA"/>
    <property type="match status" value="1"/>
</dbReference>
<dbReference type="Pfam" id="PF12243">
    <property type="entry name" value="CTK3"/>
    <property type="match status" value="1"/>
</dbReference>
<dbReference type="InterPro" id="IPR024638">
    <property type="entry name" value="Ctk3_N"/>
</dbReference>
<dbReference type="GO" id="GO:0045943">
    <property type="term" value="P:positive regulation of transcription by RNA polymerase I"/>
    <property type="evidence" value="ECO:0007669"/>
    <property type="project" value="TreeGrafter"/>
</dbReference>
<accession>A0A9W7XY23</accession>
<name>A0A9W7XY23_9FUNG</name>
<dbReference type="GO" id="GO:0032786">
    <property type="term" value="P:positive regulation of DNA-templated transcription, elongation"/>
    <property type="evidence" value="ECO:0007669"/>
    <property type="project" value="InterPro"/>
</dbReference>